<feature type="compositionally biased region" description="Basic and acidic residues" evidence="1">
    <location>
        <begin position="483"/>
        <end position="492"/>
    </location>
</feature>
<evidence type="ECO:0000256" key="2">
    <source>
        <dbReference type="SAM" id="Phobius"/>
    </source>
</evidence>
<reference evidence="4" key="1">
    <citation type="submission" date="2023-01" db="EMBL/GenBank/DDBJ databases">
        <title>Comparative Genomic Analysis of the Clinically-Derived Winkia Strain NY0527 Provides Evidence into the Taxonomic Reassignment of Winkia neuii and Characterizes Their Virulence Traits.</title>
        <authorList>
            <person name="Cai X."/>
            <person name="Peng Y."/>
            <person name="Li M."/>
            <person name="Qiu Y."/>
            <person name="Wang Y."/>
            <person name="Xu L."/>
            <person name="Hou Q."/>
        </authorList>
    </citation>
    <scope>NUCLEOTIDE SEQUENCE</scope>
    <source>
        <strain evidence="4">NY0527</strain>
    </source>
</reference>
<feature type="domain" description="Long Rib" evidence="3">
    <location>
        <begin position="212"/>
        <end position="283"/>
    </location>
</feature>
<feature type="transmembrane region" description="Helical" evidence="2">
    <location>
        <begin position="580"/>
        <end position="601"/>
    </location>
</feature>
<dbReference type="Pfam" id="PF18957">
    <property type="entry name" value="RibLong"/>
    <property type="match status" value="5"/>
</dbReference>
<evidence type="ECO:0000313" key="4">
    <source>
        <dbReference type="EMBL" id="WCE45759.1"/>
    </source>
</evidence>
<organism evidence="4 5">
    <name type="scientific">Winkia neuii subsp. anitrata</name>
    <dbReference type="NCBI Taxonomy" id="29318"/>
    <lineage>
        <taxon>Bacteria</taxon>
        <taxon>Bacillati</taxon>
        <taxon>Actinomycetota</taxon>
        <taxon>Actinomycetes</taxon>
        <taxon>Actinomycetales</taxon>
        <taxon>Actinomycetaceae</taxon>
        <taxon>Winkia</taxon>
    </lineage>
</organism>
<keyword evidence="2" id="KW-1133">Transmembrane helix</keyword>
<evidence type="ECO:0000259" key="3">
    <source>
        <dbReference type="Pfam" id="PF18957"/>
    </source>
</evidence>
<evidence type="ECO:0000256" key="1">
    <source>
        <dbReference type="SAM" id="MobiDB-lite"/>
    </source>
</evidence>
<sequence>MTIPGTDNPIEVPFKIIVTPAEPKLAYEDTPINAGETAKVTPNGVDGYKPLDGTTFELPKNAPEGVTINPKTGEISYTAPKDSPHKEVTGNVLVNVPGRDKPTPVPFKITVAPATPKLSYPDGKVETGKSIETPITTPDGYKFPTGTTFTIDGKTPDGLTIDPKTGKITYNVPEGHQPGDVTGKVKVTIPGTDNPIEVPFKIIVTPAEPKLAYEDTPINAGETAKVTPNGVDGYKPLDGTTFELPKDAPEGVTINPKTGEISYTAPKDSPHKEVTGNVLVNVPGRDKPTPVPFKITVAPATPKLSYPDGKVETGKSIETPITTPDGYKFPTGTTFTIDGKTPDGLTIDPKTGKITYNVPEGHQPGDVTGKVKVTIPGTDNPIEVPFKITVTPVPTQPSYPTATGTPGASVDLKLQPGDQPLPQGTTFTKESGPDYVTVTPDGTVTVKVPDSANGGETIQGTVEITYPDGTTKKVPYLVRVEKEEGPAADDSKPQPPTTQDSDHTVPDTGDTTNPDQDKPAPADQDKPAPADTGKPATPADQGKQVAGGKGHKVTKTVTKAVQDEGAKKQAPTTLSHTGTVAGTASLLGIILAAVGAAGVAFRRRKNND</sequence>
<feature type="region of interest" description="Disordered" evidence="1">
    <location>
        <begin position="123"/>
        <end position="144"/>
    </location>
</feature>
<dbReference type="InterPro" id="IPR044055">
    <property type="entry name" value="RibLong"/>
</dbReference>
<feature type="domain" description="Long Rib" evidence="3">
    <location>
        <begin position="119"/>
        <end position="194"/>
    </location>
</feature>
<dbReference type="Proteomes" id="UP001211044">
    <property type="component" value="Chromosome"/>
</dbReference>
<dbReference type="NCBIfam" id="NF038186">
    <property type="entry name" value="YPDG_rpt"/>
    <property type="match status" value="3"/>
</dbReference>
<dbReference type="AlphaFoldDB" id="A0AB38XNJ6"/>
<keyword evidence="2" id="KW-0812">Transmembrane</keyword>
<feature type="domain" description="Long Rib" evidence="3">
    <location>
        <begin position="305"/>
        <end position="388"/>
    </location>
</feature>
<evidence type="ECO:0000313" key="5">
    <source>
        <dbReference type="Proteomes" id="UP001211044"/>
    </source>
</evidence>
<feature type="region of interest" description="Disordered" evidence="1">
    <location>
        <begin position="483"/>
        <end position="575"/>
    </location>
</feature>
<dbReference type="KEGG" id="wne:PIG85_08950"/>
<feature type="compositionally biased region" description="Basic and acidic residues" evidence="1">
    <location>
        <begin position="515"/>
        <end position="528"/>
    </location>
</feature>
<proteinExistence type="predicted"/>
<name>A0AB38XNJ6_9ACTO</name>
<dbReference type="EMBL" id="CP116394">
    <property type="protein sequence ID" value="WCE45759.1"/>
    <property type="molecule type" value="Genomic_DNA"/>
</dbReference>
<keyword evidence="2" id="KW-0472">Membrane</keyword>
<feature type="domain" description="Long Rib" evidence="3">
    <location>
        <begin position="26"/>
        <end position="97"/>
    </location>
</feature>
<dbReference type="RefSeq" id="WP_271694527.1">
    <property type="nucleotide sequence ID" value="NZ_CP116394.1"/>
</dbReference>
<accession>A0AB38XNJ6</accession>
<feature type="domain" description="Long Rib" evidence="3">
    <location>
        <begin position="395"/>
        <end position="481"/>
    </location>
</feature>
<feature type="region of interest" description="Disordered" evidence="1">
    <location>
        <begin position="309"/>
        <end position="330"/>
    </location>
</feature>
<protein>
    <submittedName>
        <fullName evidence="4">YPDG domain-containing protein</fullName>
    </submittedName>
</protein>
<gene>
    <name evidence="4" type="ORF">PIG85_08950</name>
</gene>